<keyword evidence="3 11" id="KW-0732">Signal</keyword>
<dbReference type="Pfam" id="PF07714">
    <property type="entry name" value="PK_Tyr_Ser-Thr"/>
    <property type="match status" value="1"/>
</dbReference>
<gene>
    <name evidence="14" type="ORF">RJ640_009561</name>
</gene>
<accession>A0AA88UG34</accession>
<feature type="chain" id="PRO_5041681193" description="Cysteine-rich receptor-like protein kinase 2" evidence="11">
    <location>
        <begin position="35"/>
        <end position="568"/>
    </location>
</feature>
<keyword evidence="8" id="KW-0675">Receptor</keyword>
<keyword evidence="10" id="KW-0472">Membrane</keyword>
<dbReference type="PANTHER" id="PTHR47973">
    <property type="entry name" value="CYSTEINE-RICH RECEPTOR-LIKE PROTEIN KINASE 3"/>
    <property type="match status" value="1"/>
</dbReference>
<evidence type="ECO:0000256" key="10">
    <source>
        <dbReference type="SAM" id="Phobius"/>
    </source>
</evidence>
<evidence type="ECO:0000256" key="5">
    <source>
        <dbReference type="ARBA" id="ARBA00022741"/>
    </source>
</evidence>
<feature type="domain" description="Protein kinase" evidence="12">
    <location>
        <begin position="334"/>
        <end position="568"/>
    </location>
</feature>
<dbReference type="FunFam" id="3.30.200.20:FF:000177">
    <property type="entry name" value="Cysteine-rich receptor-like protein kinase 2"/>
    <property type="match status" value="1"/>
</dbReference>
<keyword evidence="10" id="KW-0812">Transmembrane</keyword>
<keyword evidence="15" id="KW-1185">Reference proteome</keyword>
<keyword evidence="2" id="KW-0808">Transferase</keyword>
<feature type="transmembrane region" description="Helical" evidence="10">
    <location>
        <begin position="274"/>
        <end position="298"/>
    </location>
</feature>
<keyword evidence="4" id="KW-0677">Repeat</keyword>
<dbReference type="Gene3D" id="3.30.430.20">
    <property type="entry name" value="Gnk2 domain, C-X8-C-X2-C motif"/>
    <property type="match status" value="2"/>
</dbReference>
<evidence type="ECO:0000256" key="2">
    <source>
        <dbReference type="ARBA" id="ARBA00022679"/>
    </source>
</evidence>
<name>A0AA88UG34_9ASTE</name>
<evidence type="ECO:0000256" key="11">
    <source>
        <dbReference type="SAM" id="SignalP"/>
    </source>
</evidence>
<evidence type="ECO:0000256" key="8">
    <source>
        <dbReference type="ARBA" id="ARBA00023170"/>
    </source>
</evidence>
<dbReference type="InterPro" id="IPR011009">
    <property type="entry name" value="Kinase-like_dom_sf"/>
</dbReference>
<keyword evidence="7 9" id="KW-0067">ATP-binding</keyword>
<sequence length="568" mass="61675">MMGMPAAAGWSPWQRRWWRMVAILLFVSVGPVMSDPQTNLLNRGCSQYNATNLSDFFSNRNATFADLRSQLTNSTNFATAQQARTSDPVYAMAQCRNYLATADCVACFDAAVSLIRNCSAANGARVIYDGCFLRYESSGFYDQTTQPGNVGICSNQTASQATAFNAAVEGLLTDLVSATPRINGFYAATTRGVTGSGATVYAVAQCAETVSQSGCQDCLVVAHSNIQSCPPRAEGSAIDSGCFLRYSDASFFSDNQTTNITPFLGGGKSSKKKAIIGGVVGGGGLLLLILAFFIWYLLPEKPKAARRGNILGATELQGPVTYSYKDLKSATNNFSEEYKLGEGGSGDVYKGIVKNGSIVAVKKLAITTGRAKADFESEVRLISNVHHRNIIRLLGCSSKGPDLLLVYEYMKNGSLDRFLYAPEYAIQGQLSEKVDTYSFGVVILEIISGRRCTEGNITNDAEFLLEHAWKLYEIDTPLRLVDETLDPNDYSAEDVKKIIEIALLCTQHVSLRPTMSEVVVMLISDRSLEQNPPRRSTFVDSDNKISGDTSTYTNSSTATASYTEFTGR</sequence>
<feature type="signal peptide" evidence="11">
    <location>
        <begin position="1"/>
        <end position="34"/>
    </location>
</feature>
<dbReference type="Gene3D" id="3.30.200.20">
    <property type="entry name" value="Phosphorylase Kinase, domain 1"/>
    <property type="match status" value="1"/>
</dbReference>
<keyword evidence="6" id="KW-0418">Kinase</keyword>
<feature type="domain" description="Gnk2-homologous" evidence="13">
    <location>
        <begin position="38"/>
        <end position="140"/>
    </location>
</feature>
<evidence type="ECO:0000259" key="12">
    <source>
        <dbReference type="PROSITE" id="PS50011"/>
    </source>
</evidence>
<evidence type="ECO:0000313" key="15">
    <source>
        <dbReference type="Proteomes" id="UP001187471"/>
    </source>
</evidence>
<dbReference type="Gene3D" id="1.10.510.10">
    <property type="entry name" value="Transferase(Phosphotransferase) domain 1"/>
    <property type="match status" value="1"/>
</dbReference>
<organism evidence="14 15">
    <name type="scientific">Escallonia rubra</name>
    <dbReference type="NCBI Taxonomy" id="112253"/>
    <lineage>
        <taxon>Eukaryota</taxon>
        <taxon>Viridiplantae</taxon>
        <taxon>Streptophyta</taxon>
        <taxon>Embryophyta</taxon>
        <taxon>Tracheophyta</taxon>
        <taxon>Spermatophyta</taxon>
        <taxon>Magnoliopsida</taxon>
        <taxon>eudicotyledons</taxon>
        <taxon>Gunneridae</taxon>
        <taxon>Pentapetalae</taxon>
        <taxon>asterids</taxon>
        <taxon>campanulids</taxon>
        <taxon>Escalloniales</taxon>
        <taxon>Escalloniaceae</taxon>
        <taxon>Escallonia</taxon>
    </lineage>
</organism>
<evidence type="ECO:0000256" key="3">
    <source>
        <dbReference type="ARBA" id="ARBA00022729"/>
    </source>
</evidence>
<keyword evidence="1" id="KW-0723">Serine/threonine-protein kinase</keyword>
<dbReference type="Proteomes" id="UP001187471">
    <property type="component" value="Unassembled WGS sequence"/>
</dbReference>
<dbReference type="InterPro" id="IPR002902">
    <property type="entry name" value="GNK2"/>
</dbReference>
<dbReference type="Pfam" id="PF01657">
    <property type="entry name" value="Stress-antifung"/>
    <property type="match status" value="2"/>
</dbReference>
<dbReference type="GO" id="GO:0004674">
    <property type="term" value="F:protein serine/threonine kinase activity"/>
    <property type="evidence" value="ECO:0007669"/>
    <property type="project" value="UniProtKB-KW"/>
</dbReference>
<proteinExistence type="predicted"/>
<evidence type="ECO:0000256" key="4">
    <source>
        <dbReference type="ARBA" id="ARBA00022737"/>
    </source>
</evidence>
<protein>
    <recommendedName>
        <fullName evidence="16">Cysteine-rich receptor-like protein kinase 2</fullName>
    </recommendedName>
</protein>
<reference evidence="14" key="1">
    <citation type="submission" date="2022-12" db="EMBL/GenBank/DDBJ databases">
        <title>Draft genome assemblies for two species of Escallonia (Escalloniales).</title>
        <authorList>
            <person name="Chanderbali A."/>
            <person name="Dervinis C."/>
            <person name="Anghel I."/>
            <person name="Soltis D."/>
            <person name="Soltis P."/>
            <person name="Zapata F."/>
        </authorList>
    </citation>
    <scope>NUCLEOTIDE SEQUENCE</scope>
    <source>
        <strain evidence="14">UCBG92.1500</strain>
        <tissue evidence="14">Leaf</tissue>
    </source>
</reference>
<evidence type="ECO:0000256" key="6">
    <source>
        <dbReference type="ARBA" id="ARBA00022777"/>
    </source>
</evidence>
<evidence type="ECO:0000256" key="7">
    <source>
        <dbReference type="ARBA" id="ARBA00022840"/>
    </source>
</evidence>
<dbReference type="InterPro" id="IPR001245">
    <property type="entry name" value="Ser-Thr/Tyr_kinase_cat_dom"/>
</dbReference>
<dbReference type="CDD" id="cd23509">
    <property type="entry name" value="Gnk2-like"/>
    <property type="match status" value="2"/>
</dbReference>
<keyword evidence="10" id="KW-1133">Transmembrane helix</keyword>
<dbReference type="InterPro" id="IPR038408">
    <property type="entry name" value="GNK2_sf"/>
</dbReference>
<evidence type="ECO:0000313" key="14">
    <source>
        <dbReference type="EMBL" id="KAK2980776.1"/>
    </source>
</evidence>
<dbReference type="InterPro" id="IPR000719">
    <property type="entry name" value="Prot_kinase_dom"/>
</dbReference>
<evidence type="ECO:0000256" key="9">
    <source>
        <dbReference type="PROSITE-ProRule" id="PRU10141"/>
    </source>
</evidence>
<dbReference type="InterPro" id="IPR052059">
    <property type="entry name" value="CR_Ser/Thr_kinase"/>
</dbReference>
<evidence type="ECO:0000256" key="1">
    <source>
        <dbReference type="ARBA" id="ARBA00022527"/>
    </source>
</evidence>
<dbReference type="PROSITE" id="PS00107">
    <property type="entry name" value="PROTEIN_KINASE_ATP"/>
    <property type="match status" value="1"/>
</dbReference>
<dbReference type="PROSITE" id="PS51473">
    <property type="entry name" value="GNK2"/>
    <property type="match status" value="2"/>
</dbReference>
<dbReference type="FunFam" id="3.30.430.20:FF:000017">
    <property type="entry name" value="Cysteine-rich receptor-like protein kinase 2"/>
    <property type="match status" value="1"/>
</dbReference>
<feature type="domain" description="Gnk2-homologous" evidence="13">
    <location>
        <begin position="146"/>
        <end position="251"/>
    </location>
</feature>
<dbReference type="EMBL" id="JAVXUO010001591">
    <property type="protein sequence ID" value="KAK2980776.1"/>
    <property type="molecule type" value="Genomic_DNA"/>
</dbReference>
<evidence type="ECO:0008006" key="16">
    <source>
        <dbReference type="Google" id="ProtNLM"/>
    </source>
</evidence>
<evidence type="ECO:0000259" key="13">
    <source>
        <dbReference type="PROSITE" id="PS51473"/>
    </source>
</evidence>
<dbReference type="SUPFAM" id="SSF56112">
    <property type="entry name" value="Protein kinase-like (PK-like)"/>
    <property type="match status" value="1"/>
</dbReference>
<dbReference type="AlphaFoldDB" id="A0AA88UG34"/>
<dbReference type="FunFam" id="3.30.430.20:FF:000014">
    <property type="entry name" value="Cysteine-rich receptor-like protein kinase 2"/>
    <property type="match status" value="1"/>
</dbReference>
<dbReference type="GO" id="GO:0005524">
    <property type="term" value="F:ATP binding"/>
    <property type="evidence" value="ECO:0007669"/>
    <property type="project" value="UniProtKB-UniRule"/>
</dbReference>
<keyword evidence="5 9" id="KW-0547">Nucleotide-binding</keyword>
<feature type="binding site" evidence="9">
    <location>
        <position position="363"/>
    </location>
    <ligand>
        <name>ATP</name>
        <dbReference type="ChEBI" id="CHEBI:30616"/>
    </ligand>
</feature>
<comment type="caution">
    <text evidence="14">The sequence shown here is derived from an EMBL/GenBank/DDBJ whole genome shotgun (WGS) entry which is preliminary data.</text>
</comment>
<dbReference type="PROSITE" id="PS50011">
    <property type="entry name" value="PROTEIN_KINASE_DOM"/>
    <property type="match status" value="1"/>
</dbReference>
<dbReference type="InterPro" id="IPR017441">
    <property type="entry name" value="Protein_kinase_ATP_BS"/>
</dbReference>